<dbReference type="InterPro" id="IPR036236">
    <property type="entry name" value="Znf_C2H2_sf"/>
</dbReference>
<evidence type="ECO:0000256" key="2">
    <source>
        <dbReference type="ARBA" id="ARBA00022737"/>
    </source>
</evidence>
<keyword evidence="9" id="KW-1185">Reference proteome</keyword>
<keyword evidence="2" id="KW-0677">Repeat</keyword>
<dbReference type="PANTHER" id="PTHR24409:SF295">
    <property type="entry name" value="AZ2-RELATED"/>
    <property type="match status" value="1"/>
</dbReference>
<evidence type="ECO:0000256" key="3">
    <source>
        <dbReference type="ARBA" id="ARBA00022771"/>
    </source>
</evidence>
<protein>
    <recommendedName>
        <fullName evidence="7">C2H2-type domain-containing protein</fullName>
    </recommendedName>
</protein>
<dbReference type="InterPro" id="IPR013087">
    <property type="entry name" value="Znf_C2H2_type"/>
</dbReference>
<proteinExistence type="predicted"/>
<keyword evidence="4" id="KW-0862">Zinc</keyword>
<feature type="region of interest" description="Disordered" evidence="6">
    <location>
        <begin position="317"/>
        <end position="336"/>
    </location>
</feature>
<organism evidence="8 9">
    <name type="scientific">Molorchus minor</name>
    <dbReference type="NCBI Taxonomy" id="1323400"/>
    <lineage>
        <taxon>Eukaryota</taxon>
        <taxon>Metazoa</taxon>
        <taxon>Ecdysozoa</taxon>
        <taxon>Arthropoda</taxon>
        <taxon>Hexapoda</taxon>
        <taxon>Insecta</taxon>
        <taxon>Pterygota</taxon>
        <taxon>Neoptera</taxon>
        <taxon>Endopterygota</taxon>
        <taxon>Coleoptera</taxon>
        <taxon>Polyphaga</taxon>
        <taxon>Cucujiformia</taxon>
        <taxon>Chrysomeloidea</taxon>
        <taxon>Cerambycidae</taxon>
        <taxon>Lamiinae</taxon>
        <taxon>Monochamini</taxon>
        <taxon>Molorchus</taxon>
    </lineage>
</organism>
<reference evidence="8" key="1">
    <citation type="journal article" date="2023" name="Insect Mol. Biol.">
        <title>Genome sequencing provides insights into the evolution of gene families encoding plant cell wall-degrading enzymes in longhorned beetles.</title>
        <authorList>
            <person name="Shin N.R."/>
            <person name="Okamura Y."/>
            <person name="Kirsch R."/>
            <person name="Pauchet Y."/>
        </authorList>
    </citation>
    <scope>NUCLEOTIDE SEQUENCE</scope>
    <source>
        <strain evidence="8">MMC_N1</strain>
    </source>
</reference>
<feature type="domain" description="C2H2-type" evidence="7">
    <location>
        <begin position="211"/>
        <end position="233"/>
    </location>
</feature>
<gene>
    <name evidence="8" type="ORF">NQ317_015502</name>
</gene>
<feature type="domain" description="C2H2-type" evidence="7">
    <location>
        <begin position="264"/>
        <end position="291"/>
    </location>
</feature>
<keyword evidence="3 5" id="KW-0863">Zinc-finger</keyword>
<name>A0ABQ9JLC2_9CUCU</name>
<accession>A0ABQ9JLC2</accession>
<evidence type="ECO:0000313" key="8">
    <source>
        <dbReference type="EMBL" id="KAJ8978778.1"/>
    </source>
</evidence>
<keyword evidence="1" id="KW-0479">Metal-binding</keyword>
<feature type="domain" description="C2H2-type" evidence="7">
    <location>
        <begin position="183"/>
        <end position="210"/>
    </location>
</feature>
<dbReference type="Gene3D" id="3.30.160.60">
    <property type="entry name" value="Classic Zinc Finger"/>
    <property type="match status" value="5"/>
</dbReference>
<sequence>MEVDKDHFSDEHDAKPVIKTEIKQEYDSDAYIVPDSKLVKVEPIPTDLKPIKEEPELLENDDRYLISSDDLKHLGAIESKETADEPNTETVTAQKVTGKICPHCSVHFPNPKNFKRHVMSHSDERPFQCTLCDSSFKGKYHLTIHVKAHTGERNIQCPYCEKSFIVQSALRAHMRTHSQEKPYVCHICGKGFSHQANLKPHVATHIDGLPFECEECGERVRDRKGLLKHIRLHHVDCKVEGCEFCQKFSKDSEKTLRELQRRSWKCPYCLEEFKYYPTYKKHVKIHNNESFSCNQCDKTYLNIAYLRIHMRNHTGETPLNAMSATRNSRGKTASGYTHRSSLFKHKREIHSIIIERATVSCRVCEKKLEERAFRMHMKKHEIQVFKCRKCKDYIEGEEVFEAHKKIKCTTSGNEKDGASETATKDGVGQKECTMDGEVLSAERIKVEVS</sequence>
<feature type="domain" description="C2H2-type" evidence="7">
    <location>
        <begin position="155"/>
        <end position="182"/>
    </location>
</feature>
<dbReference type="Proteomes" id="UP001162164">
    <property type="component" value="Unassembled WGS sequence"/>
</dbReference>
<feature type="domain" description="C2H2-type" evidence="7">
    <location>
        <begin position="127"/>
        <end position="154"/>
    </location>
</feature>
<evidence type="ECO:0000313" key="9">
    <source>
        <dbReference type="Proteomes" id="UP001162164"/>
    </source>
</evidence>
<dbReference type="SMART" id="SM00355">
    <property type="entry name" value="ZnF_C2H2"/>
    <property type="match status" value="8"/>
</dbReference>
<dbReference type="PROSITE" id="PS50157">
    <property type="entry name" value="ZINC_FINGER_C2H2_2"/>
    <property type="match status" value="7"/>
</dbReference>
<evidence type="ECO:0000256" key="5">
    <source>
        <dbReference type="PROSITE-ProRule" id="PRU00042"/>
    </source>
</evidence>
<feature type="domain" description="C2H2-type" evidence="7">
    <location>
        <begin position="291"/>
        <end position="318"/>
    </location>
</feature>
<dbReference type="EMBL" id="JAPWTJ010000403">
    <property type="protein sequence ID" value="KAJ8978778.1"/>
    <property type="molecule type" value="Genomic_DNA"/>
</dbReference>
<dbReference type="Pfam" id="PF00096">
    <property type="entry name" value="zf-C2H2"/>
    <property type="match status" value="5"/>
</dbReference>
<dbReference type="SUPFAM" id="SSF57667">
    <property type="entry name" value="beta-beta-alpha zinc fingers"/>
    <property type="match status" value="4"/>
</dbReference>
<dbReference type="PROSITE" id="PS00028">
    <property type="entry name" value="ZINC_FINGER_C2H2_1"/>
    <property type="match status" value="6"/>
</dbReference>
<evidence type="ECO:0000256" key="4">
    <source>
        <dbReference type="ARBA" id="ARBA00022833"/>
    </source>
</evidence>
<evidence type="ECO:0000256" key="1">
    <source>
        <dbReference type="ARBA" id="ARBA00022723"/>
    </source>
</evidence>
<evidence type="ECO:0000259" key="7">
    <source>
        <dbReference type="PROSITE" id="PS50157"/>
    </source>
</evidence>
<feature type="domain" description="C2H2-type" evidence="7">
    <location>
        <begin position="99"/>
        <end position="126"/>
    </location>
</feature>
<evidence type="ECO:0000256" key="6">
    <source>
        <dbReference type="SAM" id="MobiDB-lite"/>
    </source>
</evidence>
<dbReference type="PANTHER" id="PTHR24409">
    <property type="entry name" value="ZINC FINGER PROTEIN 142"/>
    <property type="match status" value="1"/>
</dbReference>
<comment type="caution">
    <text evidence="8">The sequence shown here is derived from an EMBL/GenBank/DDBJ whole genome shotgun (WGS) entry which is preliminary data.</text>
</comment>